<dbReference type="EMBL" id="JACGXN010000001">
    <property type="protein sequence ID" value="MBA8876557.1"/>
    <property type="molecule type" value="Genomic_DNA"/>
</dbReference>
<proteinExistence type="predicted"/>
<organism evidence="1 2">
    <name type="scientific">Phyllobacterium myrsinacearum</name>
    <dbReference type="NCBI Taxonomy" id="28101"/>
    <lineage>
        <taxon>Bacteria</taxon>
        <taxon>Pseudomonadati</taxon>
        <taxon>Pseudomonadota</taxon>
        <taxon>Alphaproteobacteria</taxon>
        <taxon>Hyphomicrobiales</taxon>
        <taxon>Phyllobacteriaceae</taxon>
        <taxon>Phyllobacterium</taxon>
    </lineage>
</organism>
<dbReference type="Proteomes" id="UP000549052">
    <property type="component" value="Unassembled WGS sequence"/>
</dbReference>
<protein>
    <submittedName>
        <fullName evidence="1">Uncharacterized protein</fullName>
    </submittedName>
</protein>
<sequence>MTNTSVAAKARDTVFADHLAAQYRAIGPAAVQAAVLTKPRQRPLLTVSTVQETD</sequence>
<keyword evidence="2" id="KW-1185">Reference proteome</keyword>
<evidence type="ECO:0000313" key="1">
    <source>
        <dbReference type="EMBL" id="MBA8876557.1"/>
    </source>
</evidence>
<evidence type="ECO:0000313" key="2">
    <source>
        <dbReference type="Proteomes" id="UP000549052"/>
    </source>
</evidence>
<dbReference type="RefSeq" id="WP_158531317.1">
    <property type="nucleotide sequence ID" value="NZ_JACGXN010000001.1"/>
</dbReference>
<gene>
    <name evidence="1" type="ORF">FHW16_000239</name>
</gene>
<comment type="caution">
    <text evidence="1">The sequence shown here is derived from an EMBL/GenBank/DDBJ whole genome shotgun (WGS) entry which is preliminary data.</text>
</comment>
<reference evidence="1 2" key="1">
    <citation type="submission" date="2020-07" db="EMBL/GenBank/DDBJ databases">
        <title>Genomic Encyclopedia of Type Strains, Phase IV (KMG-V): Genome sequencing to study the core and pangenomes of soil and plant-associated prokaryotes.</title>
        <authorList>
            <person name="Whitman W."/>
        </authorList>
    </citation>
    <scope>NUCLEOTIDE SEQUENCE [LARGE SCALE GENOMIC DNA]</scope>
    <source>
        <strain evidence="1 2">AN3</strain>
    </source>
</reference>
<name>A0A839EJ77_9HYPH</name>
<accession>A0A839EJ77</accession>
<dbReference type="AlphaFoldDB" id="A0A839EJ77"/>